<dbReference type="AlphaFoldDB" id="H2Z805"/>
<dbReference type="SUPFAM" id="SSF50729">
    <property type="entry name" value="PH domain-like"/>
    <property type="match status" value="1"/>
</dbReference>
<organism evidence="2 3">
    <name type="scientific">Ciona savignyi</name>
    <name type="common">Pacific transparent sea squirt</name>
    <dbReference type="NCBI Taxonomy" id="51511"/>
    <lineage>
        <taxon>Eukaryota</taxon>
        <taxon>Metazoa</taxon>
        <taxon>Chordata</taxon>
        <taxon>Tunicata</taxon>
        <taxon>Ascidiacea</taxon>
        <taxon>Phlebobranchia</taxon>
        <taxon>Cionidae</taxon>
        <taxon>Ciona</taxon>
    </lineage>
</organism>
<name>H2Z805_CIOSA</name>
<dbReference type="Proteomes" id="UP000007875">
    <property type="component" value="Unassembled WGS sequence"/>
</dbReference>
<dbReference type="Ensembl" id="ENSCSAVT00000013875.1">
    <property type="protein sequence ID" value="ENSCSAVP00000013717.1"/>
    <property type="gene ID" value="ENSCSAVG00000008045.1"/>
</dbReference>
<dbReference type="HOGENOM" id="CLU_1864437_0_0_1"/>
<evidence type="ECO:0000313" key="2">
    <source>
        <dbReference type="Ensembl" id="ENSCSAVP00000013717.1"/>
    </source>
</evidence>
<feature type="region of interest" description="Disordered" evidence="1">
    <location>
        <begin position="1"/>
        <end position="57"/>
    </location>
</feature>
<reference evidence="3" key="1">
    <citation type="submission" date="2003-08" db="EMBL/GenBank/DDBJ databases">
        <authorList>
            <person name="Birren B."/>
            <person name="Nusbaum C."/>
            <person name="Abebe A."/>
            <person name="Abouelleil A."/>
            <person name="Adekoya E."/>
            <person name="Ait-zahra M."/>
            <person name="Allen N."/>
            <person name="Allen T."/>
            <person name="An P."/>
            <person name="Anderson M."/>
            <person name="Anderson S."/>
            <person name="Arachchi H."/>
            <person name="Armbruster J."/>
            <person name="Bachantsang P."/>
            <person name="Baldwin J."/>
            <person name="Barry A."/>
            <person name="Bayul T."/>
            <person name="Blitshsteyn B."/>
            <person name="Bloom T."/>
            <person name="Blye J."/>
            <person name="Boguslavskiy L."/>
            <person name="Borowsky M."/>
            <person name="Boukhgalter B."/>
            <person name="Brunache A."/>
            <person name="Butler J."/>
            <person name="Calixte N."/>
            <person name="Calvo S."/>
            <person name="Camarata J."/>
            <person name="Campo K."/>
            <person name="Chang J."/>
            <person name="Cheshatsang Y."/>
            <person name="Citroen M."/>
            <person name="Collymore A."/>
            <person name="Considine T."/>
            <person name="Cook A."/>
            <person name="Cooke P."/>
            <person name="Corum B."/>
            <person name="Cuomo C."/>
            <person name="David R."/>
            <person name="Dawoe T."/>
            <person name="Degray S."/>
            <person name="Dodge S."/>
            <person name="Dooley K."/>
            <person name="Dorje P."/>
            <person name="Dorjee K."/>
            <person name="Dorris L."/>
            <person name="Duffey N."/>
            <person name="Dupes A."/>
            <person name="Elkins T."/>
            <person name="Engels R."/>
            <person name="Erickson J."/>
            <person name="Farina A."/>
            <person name="Faro S."/>
            <person name="Ferreira P."/>
            <person name="Fischer H."/>
            <person name="Fitzgerald M."/>
            <person name="Foley K."/>
            <person name="Gage D."/>
            <person name="Galagan J."/>
            <person name="Gearin G."/>
            <person name="Gnerre S."/>
            <person name="Gnirke A."/>
            <person name="Goyette A."/>
            <person name="Graham J."/>
            <person name="Grandbois E."/>
            <person name="Gyaltsen K."/>
            <person name="Hafez N."/>
            <person name="Hagopian D."/>
            <person name="Hagos B."/>
            <person name="Hall J."/>
            <person name="Hatcher B."/>
            <person name="Heller A."/>
            <person name="Higgins H."/>
            <person name="Honan T."/>
            <person name="Horn A."/>
            <person name="Houde N."/>
            <person name="Hughes L."/>
            <person name="Hulme W."/>
            <person name="Husby E."/>
            <person name="Iliev I."/>
            <person name="Jaffe D."/>
            <person name="Jones C."/>
            <person name="Kamal M."/>
            <person name="Kamat A."/>
            <person name="Kamvysselis M."/>
            <person name="Karlsson E."/>
            <person name="Kells C."/>
            <person name="Kieu A."/>
            <person name="Kisner P."/>
            <person name="Kodira C."/>
            <person name="Kulbokas E."/>
            <person name="Labutti K."/>
            <person name="Lama D."/>
            <person name="Landers T."/>
            <person name="Leger J."/>
            <person name="Levine S."/>
            <person name="Lewis D."/>
            <person name="Lewis T."/>
            <person name="Lindblad-toh K."/>
            <person name="Liu X."/>
            <person name="Lokyitsang T."/>
            <person name="Lokyitsang Y."/>
            <person name="Lucien O."/>
            <person name="Lui A."/>
            <person name="Ma L.J."/>
            <person name="Mabbitt R."/>
            <person name="Macdonald J."/>
            <person name="Maclean C."/>
            <person name="Major J."/>
            <person name="Manning J."/>
            <person name="Marabella R."/>
            <person name="Maru K."/>
            <person name="Matthews C."/>
            <person name="Mauceli E."/>
            <person name="Mccarthy M."/>
            <person name="Mcdonough S."/>
            <person name="Mcghee T."/>
            <person name="Meldrim J."/>
            <person name="Meneus L."/>
            <person name="Mesirov J."/>
            <person name="Mihalev A."/>
            <person name="Mihova T."/>
            <person name="Mikkelsen T."/>
            <person name="Mlenga V."/>
            <person name="Moru K."/>
            <person name="Mozes J."/>
            <person name="Mulrain L."/>
            <person name="Munson G."/>
            <person name="Naylor J."/>
            <person name="Newes C."/>
            <person name="Nguyen C."/>
            <person name="Nguyen N."/>
            <person name="Nguyen T."/>
            <person name="Nicol R."/>
            <person name="Nielsen C."/>
            <person name="Nizzari M."/>
            <person name="Norbu C."/>
            <person name="Norbu N."/>
            <person name="O'donnell P."/>
            <person name="Okoawo O."/>
            <person name="O'leary S."/>
            <person name="Omotosho B."/>
            <person name="O'neill K."/>
            <person name="Osman S."/>
            <person name="Parker S."/>
            <person name="Perrin D."/>
            <person name="Phunkhang P."/>
            <person name="Piqani B."/>
            <person name="Purcell S."/>
            <person name="Rachupka T."/>
            <person name="Ramasamy U."/>
            <person name="Rameau R."/>
            <person name="Ray V."/>
            <person name="Raymond C."/>
            <person name="Retta R."/>
            <person name="Richardson S."/>
            <person name="Rise C."/>
            <person name="Rodriguez J."/>
            <person name="Rogers J."/>
            <person name="Rogov P."/>
            <person name="Rutman M."/>
            <person name="Schupbach R."/>
            <person name="Seaman C."/>
            <person name="Settipalli S."/>
            <person name="Sharpe T."/>
            <person name="Sheridan J."/>
            <person name="Sherpa N."/>
            <person name="Shi J."/>
            <person name="Smirnov S."/>
            <person name="Smith C."/>
            <person name="Sougnez C."/>
            <person name="Spencer B."/>
            <person name="Stalker J."/>
            <person name="Stange-thomann N."/>
            <person name="Stavropoulos S."/>
            <person name="Stetson K."/>
            <person name="Stone C."/>
            <person name="Stone S."/>
            <person name="Stubbs M."/>
            <person name="Talamas J."/>
            <person name="Tchuinga P."/>
            <person name="Tenzing P."/>
            <person name="Tesfaye S."/>
            <person name="Theodore J."/>
            <person name="Thoulutsang Y."/>
            <person name="Topham K."/>
            <person name="Towey S."/>
            <person name="Tsamla T."/>
            <person name="Tsomo N."/>
            <person name="Vallee D."/>
            <person name="Vassiliev H."/>
            <person name="Venkataraman V."/>
            <person name="Vinson J."/>
            <person name="Vo A."/>
            <person name="Wade C."/>
            <person name="Wang S."/>
            <person name="Wangchuk T."/>
            <person name="Wangdi T."/>
            <person name="Whittaker C."/>
            <person name="Wilkinson J."/>
            <person name="Wu Y."/>
            <person name="Wyman D."/>
            <person name="Yadav S."/>
            <person name="Yang S."/>
            <person name="Yang X."/>
            <person name="Yeager S."/>
            <person name="Yee E."/>
            <person name="Young G."/>
            <person name="Zainoun J."/>
            <person name="Zembeck L."/>
            <person name="Zimmer A."/>
            <person name="Zody M."/>
            <person name="Lander E."/>
        </authorList>
    </citation>
    <scope>NUCLEOTIDE SEQUENCE [LARGE SCALE GENOMIC DNA]</scope>
</reference>
<proteinExistence type="predicted"/>
<accession>H2Z805</accession>
<keyword evidence="3" id="KW-1185">Reference proteome</keyword>
<feature type="compositionally biased region" description="Basic and acidic residues" evidence="1">
    <location>
        <begin position="1"/>
        <end position="15"/>
    </location>
</feature>
<evidence type="ECO:0008006" key="4">
    <source>
        <dbReference type="Google" id="ProtNLM"/>
    </source>
</evidence>
<evidence type="ECO:0000256" key="1">
    <source>
        <dbReference type="SAM" id="MobiDB-lite"/>
    </source>
</evidence>
<protein>
    <recommendedName>
        <fullName evidence="4">PH domain-containing protein</fullName>
    </recommendedName>
</protein>
<dbReference type="GeneTree" id="ENSGT00950000182860"/>
<feature type="compositionally biased region" description="Polar residues" evidence="1">
    <location>
        <begin position="17"/>
        <end position="28"/>
    </location>
</feature>
<reference evidence="2" key="2">
    <citation type="submission" date="2025-08" db="UniProtKB">
        <authorList>
            <consortium name="Ensembl"/>
        </authorList>
    </citation>
    <scope>IDENTIFICATION</scope>
</reference>
<dbReference type="InterPro" id="IPR011993">
    <property type="entry name" value="PH-like_dom_sf"/>
</dbReference>
<reference evidence="2" key="3">
    <citation type="submission" date="2025-09" db="UniProtKB">
        <authorList>
            <consortium name="Ensembl"/>
        </authorList>
    </citation>
    <scope>IDENTIFICATION</scope>
</reference>
<sequence length="137" mass="15863">MIILDEDRSSFHEENFQPESNLKSSHSDYNLLADMQGKAHYTKDSEHSSAPPPHPMIERQGRLYWTKLVEAGKKQRKNWIQQWVVLLANNLLFYKDQKQAVMVQNQCHTANPTAAAIYEEQRSTGQEIKAARKMFSS</sequence>
<dbReference type="Gene3D" id="2.30.29.30">
    <property type="entry name" value="Pleckstrin-homology domain (PH domain)/Phosphotyrosine-binding domain (PTB)"/>
    <property type="match status" value="1"/>
</dbReference>
<evidence type="ECO:0000313" key="3">
    <source>
        <dbReference type="Proteomes" id="UP000007875"/>
    </source>
</evidence>